<evidence type="ECO:0000313" key="1">
    <source>
        <dbReference type="EMBL" id="KAG2233354.1"/>
    </source>
</evidence>
<proteinExistence type="predicted"/>
<sequence length="223" mass="25474">MKLPYEINLQIFNFLNRGKTDTCAIIFKDWSKPALQLYFKYVYVGEGNVEAVKKLVLGRQKLLPCTITQRIPELKKKTSTLFVKYAEALSKNTVHYKTKEVVDDKEEKYHKRKRSKIIIGDEEDEHRCGVTGVFWRTLKKCEAESSLIAAAIDYYLTSQICSGYNNRTLKDAGNKEKSSIICEACNKIWQRNVNAARNMLAVASSIFKNKDVPAAFKRATASN</sequence>
<protein>
    <recommendedName>
        <fullName evidence="3">F-box domain-containing protein</fullName>
    </recommendedName>
</protein>
<accession>A0A8H7SML3</accession>
<evidence type="ECO:0000313" key="2">
    <source>
        <dbReference type="Proteomes" id="UP000613177"/>
    </source>
</evidence>
<organism evidence="1 2">
    <name type="scientific">Thamnidium elegans</name>
    <dbReference type="NCBI Taxonomy" id="101142"/>
    <lineage>
        <taxon>Eukaryota</taxon>
        <taxon>Fungi</taxon>
        <taxon>Fungi incertae sedis</taxon>
        <taxon>Mucoromycota</taxon>
        <taxon>Mucoromycotina</taxon>
        <taxon>Mucoromycetes</taxon>
        <taxon>Mucorales</taxon>
        <taxon>Mucorineae</taxon>
        <taxon>Mucoraceae</taxon>
        <taxon>Thamnidium</taxon>
    </lineage>
</organism>
<dbReference type="Proteomes" id="UP000613177">
    <property type="component" value="Unassembled WGS sequence"/>
</dbReference>
<dbReference type="AlphaFoldDB" id="A0A8H7SML3"/>
<dbReference type="EMBL" id="JAEPRE010000082">
    <property type="protein sequence ID" value="KAG2233354.1"/>
    <property type="molecule type" value="Genomic_DNA"/>
</dbReference>
<gene>
    <name evidence="1" type="ORF">INT48_009102</name>
</gene>
<keyword evidence="2" id="KW-1185">Reference proteome</keyword>
<evidence type="ECO:0008006" key="3">
    <source>
        <dbReference type="Google" id="ProtNLM"/>
    </source>
</evidence>
<reference evidence="1" key="1">
    <citation type="submission" date="2021-01" db="EMBL/GenBank/DDBJ databases">
        <title>Metabolic potential, ecology and presence of endohyphal bacteria is reflected in genomic diversity of Mucoromycotina.</title>
        <authorList>
            <person name="Muszewska A."/>
            <person name="Okrasinska A."/>
            <person name="Steczkiewicz K."/>
            <person name="Drgas O."/>
            <person name="Orlowska M."/>
            <person name="Perlinska-Lenart U."/>
            <person name="Aleksandrzak-Piekarczyk T."/>
            <person name="Szatraj K."/>
            <person name="Zielenkiewicz U."/>
            <person name="Pilsyk S."/>
            <person name="Malc E."/>
            <person name="Mieczkowski P."/>
            <person name="Kruszewska J.S."/>
            <person name="Biernat P."/>
            <person name="Pawlowska J."/>
        </authorList>
    </citation>
    <scope>NUCLEOTIDE SEQUENCE</scope>
    <source>
        <strain evidence="1">WA0000018081</strain>
    </source>
</reference>
<name>A0A8H7SML3_9FUNG</name>
<comment type="caution">
    <text evidence="1">The sequence shown here is derived from an EMBL/GenBank/DDBJ whole genome shotgun (WGS) entry which is preliminary data.</text>
</comment>